<keyword evidence="1" id="KW-0472">Membrane</keyword>
<gene>
    <name evidence="2" type="ORF">GCM10010123_20490</name>
</gene>
<evidence type="ECO:0000313" key="2">
    <source>
        <dbReference type="EMBL" id="GGJ90543.1"/>
    </source>
</evidence>
<dbReference type="Proteomes" id="UP000649739">
    <property type="component" value="Unassembled WGS sequence"/>
</dbReference>
<keyword evidence="1" id="KW-1133">Transmembrane helix</keyword>
<proteinExistence type="predicted"/>
<feature type="transmembrane region" description="Helical" evidence="1">
    <location>
        <begin position="6"/>
        <end position="27"/>
    </location>
</feature>
<accession>A0A8J3F7Q8</accession>
<keyword evidence="1" id="KW-0812">Transmembrane</keyword>
<comment type="caution">
    <text evidence="2">The sequence shown here is derived from an EMBL/GenBank/DDBJ whole genome shotgun (WGS) entry which is preliminary data.</text>
</comment>
<name>A0A8J3F7Q8_9ACTN</name>
<reference evidence="2" key="2">
    <citation type="submission" date="2020-09" db="EMBL/GenBank/DDBJ databases">
        <authorList>
            <person name="Sun Q."/>
            <person name="Ohkuma M."/>
        </authorList>
    </citation>
    <scope>NUCLEOTIDE SEQUENCE</scope>
    <source>
        <strain evidence="2">JCM 3090</strain>
    </source>
</reference>
<protein>
    <submittedName>
        <fullName evidence="2">Uncharacterized protein</fullName>
    </submittedName>
</protein>
<keyword evidence="3" id="KW-1185">Reference proteome</keyword>
<evidence type="ECO:0000313" key="3">
    <source>
        <dbReference type="Proteomes" id="UP000649739"/>
    </source>
</evidence>
<sequence length="75" mass="8094">MLTIMLVALATVSIPSACFLVIALRALRDATPKERIRIIHALATLPICITRVAGGTEALSARPRTRQSSGRRPQT</sequence>
<dbReference type="AlphaFoldDB" id="A0A8J3F7Q8"/>
<reference evidence="2" key="1">
    <citation type="journal article" date="2014" name="Int. J. Syst. Evol. Microbiol.">
        <title>Complete genome sequence of Corynebacterium casei LMG S-19264T (=DSM 44701T), isolated from a smear-ripened cheese.</title>
        <authorList>
            <consortium name="US DOE Joint Genome Institute (JGI-PGF)"/>
            <person name="Walter F."/>
            <person name="Albersmeier A."/>
            <person name="Kalinowski J."/>
            <person name="Ruckert C."/>
        </authorList>
    </citation>
    <scope>NUCLEOTIDE SEQUENCE</scope>
    <source>
        <strain evidence="2">JCM 3090</strain>
    </source>
</reference>
<evidence type="ECO:0000256" key="1">
    <source>
        <dbReference type="SAM" id="Phobius"/>
    </source>
</evidence>
<dbReference type="EMBL" id="BMQB01000003">
    <property type="protein sequence ID" value="GGJ90543.1"/>
    <property type="molecule type" value="Genomic_DNA"/>
</dbReference>
<organism evidence="2 3">
    <name type="scientific">Pilimelia anulata</name>
    <dbReference type="NCBI Taxonomy" id="53371"/>
    <lineage>
        <taxon>Bacteria</taxon>
        <taxon>Bacillati</taxon>
        <taxon>Actinomycetota</taxon>
        <taxon>Actinomycetes</taxon>
        <taxon>Micromonosporales</taxon>
        <taxon>Micromonosporaceae</taxon>
        <taxon>Pilimelia</taxon>
    </lineage>
</organism>